<proteinExistence type="predicted"/>
<evidence type="ECO:0000313" key="2">
    <source>
        <dbReference type="Proteomes" id="UP000001990"/>
    </source>
</evidence>
<accession>A5UG73</accession>
<sequence>MNKALSVMTELSRLPISTQRRFIHEIAREFSQGKIPLHSSILPRYDELNHNEKR</sequence>
<protein>
    <submittedName>
        <fullName evidence="1">Uncharacterized protein</fullName>
    </submittedName>
</protein>
<name>A5UG73_HAEIG</name>
<reference evidence="1 2" key="1">
    <citation type="journal article" date="2007" name="Genome Biol.">
        <title>Characterization and modeling of the Haemophilus influenzae core and supragenomes based on the complete genomic sequences of Rd and 12 clinical nontypeable strains.</title>
        <authorList>
            <person name="Hogg J.S."/>
            <person name="Hu F.Z."/>
            <person name="Janto B."/>
            <person name="Boissy R."/>
            <person name="Hayes J."/>
            <person name="Keefe R."/>
            <person name="Post J.C."/>
            <person name="Ehrlich G.D."/>
        </authorList>
    </citation>
    <scope>NUCLEOTIDE SEQUENCE [LARGE SCALE GENOMIC DNA]</scope>
    <source>
        <strain evidence="1 2">PittGG</strain>
    </source>
</reference>
<organism evidence="1 2">
    <name type="scientific">Haemophilus influenzae (strain PittGG)</name>
    <dbReference type="NCBI Taxonomy" id="374931"/>
    <lineage>
        <taxon>Bacteria</taxon>
        <taxon>Pseudomonadati</taxon>
        <taxon>Pseudomonadota</taxon>
        <taxon>Gammaproteobacteria</taxon>
        <taxon>Pasteurellales</taxon>
        <taxon>Pasteurellaceae</taxon>
        <taxon>Haemophilus</taxon>
    </lineage>
</organism>
<gene>
    <name evidence="1" type="ordered locus">CGSHiGG_04025</name>
</gene>
<dbReference type="HOGENOM" id="CLU_3043970_0_0_6"/>
<dbReference type="Proteomes" id="UP000001990">
    <property type="component" value="Chromosome"/>
</dbReference>
<dbReference type="EMBL" id="CP000672">
    <property type="protein sequence ID" value="ABQ99778.1"/>
    <property type="molecule type" value="Genomic_DNA"/>
</dbReference>
<evidence type="ECO:0000313" key="1">
    <source>
        <dbReference type="EMBL" id="ABQ99778.1"/>
    </source>
</evidence>
<dbReference type="KEGG" id="hiq:CGSHiGG_04025"/>
<dbReference type="AlphaFoldDB" id="A5UG73"/>